<feature type="compositionally biased region" description="Polar residues" evidence="5">
    <location>
        <begin position="1"/>
        <end position="24"/>
    </location>
</feature>
<reference evidence="6 7" key="1">
    <citation type="submission" date="2024-08" db="EMBL/GenBank/DDBJ databases">
        <title>Gnathostoma spinigerum genome.</title>
        <authorList>
            <person name="Gonzalez-Bertolin B."/>
            <person name="Monzon S."/>
            <person name="Zaballos A."/>
            <person name="Jimenez P."/>
            <person name="Dekumyoy P."/>
            <person name="Varona S."/>
            <person name="Cuesta I."/>
            <person name="Sumanam S."/>
            <person name="Adisakwattana P."/>
            <person name="Gasser R.B."/>
            <person name="Hernandez-Gonzalez A."/>
            <person name="Young N.D."/>
            <person name="Perteguer M.J."/>
        </authorList>
    </citation>
    <scope>NUCLEOTIDE SEQUENCE [LARGE SCALE GENOMIC DNA]</scope>
    <source>
        <strain evidence="6">AL3</strain>
        <tissue evidence="6">Liver</tissue>
    </source>
</reference>
<evidence type="ECO:0000256" key="4">
    <source>
        <dbReference type="ARBA" id="ARBA00023242"/>
    </source>
</evidence>
<keyword evidence="3" id="KW-0597">Phosphoprotein</keyword>
<evidence type="ECO:0000256" key="2">
    <source>
        <dbReference type="ARBA" id="ARBA00008485"/>
    </source>
</evidence>
<evidence type="ECO:0000313" key="6">
    <source>
        <dbReference type="EMBL" id="MFH4978010.1"/>
    </source>
</evidence>
<feature type="region of interest" description="Disordered" evidence="5">
    <location>
        <begin position="1"/>
        <end position="28"/>
    </location>
</feature>
<name>A0ABD6EEG6_9BILA</name>
<dbReference type="AlphaFoldDB" id="A0ABD6EEG6"/>
<comment type="caution">
    <text evidence="6">The sequence shown here is derived from an EMBL/GenBank/DDBJ whole genome shotgun (WGS) entry which is preliminary data.</text>
</comment>
<dbReference type="InterPro" id="IPR017266">
    <property type="entry name" value="DOC_1/2"/>
</dbReference>
<dbReference type="Proteomes" id="UP001608902">
    <property type="component" value="Unassembled WGS sequence"/>
</dbReference>
<comment type="similarity">
    <text evidence="2">Belongs to the CDK2AP family.</text>
</comment>
<dbReference type="GO" id="GO:0005634">
    <property type="term" value="C:nucleus"/>
    <property type="evidence" value="ECO:0007669"/>
    <property type="project" value="UniProtKB-SubCell"/>
</dbReference>
<proteinExistence type="inferred from homology"/>
<dbReference type="EMBL" id="JBGFUD010002787">
    <property type="protein sequence ID" value="MFH4978010.1"/>
    <property type="molecule type" value="Genomic_DNA"/>
</dbReference>
<evidence type="ECO:0000256" key="5">
    <source>
        <dbReference type="SAM" id="MobiDB-lite"/>
    </source>
</evidence>
<dbReference type="PANTHER" id="PTHR22607">
    <property type="entry name" value="DELETED IN ORAL CANCER 1/CDK2-ASSOCIATED PROTEIN 1"/>
    <property type="match status" value="1"/>
</dbReference>
<keyword evidence="4" id="KW-0539">Nucleus</keyword>
<dbReference type="Gene3D" id="6.10.140.1300">
    <property type="match status" value="1"/>
</dbReference>
<accession>A0ABD6EEG6</accession>
<gene>
    <name evidence="6" type="ORF">AB6A40_004719</name>
</gene>
<sequence>MSAEDLSNTVHQVTNNSNTASLPQYSVPAPHVSGGSKYSQLLSVIEELSKDIRPTYTGNKICAERLKRTIIHARILVRECLLETGRNVRQ</sequence>
<evidence type="ECO:0000313" key="7">
    <source>
        <dbReference type="Proteomes" id="UP001608902"/>
    </source>
</evidence>
<evidence type="ECO:0008006" key="8">
    <source>
        <dbReference type="Google" id="ProtNLM"/>
    </source>
</evidence>
<dbReference type="PANTHER" id="PTHR22607:SF3">
    <property type="entry name" value="CDK2-ASSOCIATED PROTEIN 1, ISOFORM B"/>
    <property type="match status" value="1"/>
</dbReference>
<keyword evidence="7" id="KW-1185">Reference proteome</keyword>
<protein>
    <recommendedName>
        <fullName evidence="8">Cyclin-dependent kinase 2-associated protein</fullName>
    </recommendedName>
</protein>
<comment type="subcellular location">
    <subcellularLocation>
        <location evidence="1">Nucleus</location>
    </subcellularLocation>
</comment>
<evidence type="ECO:0000256" key="1">
    <source>
        <dbReference type="ARBA" id="ARBA00004123"/>
    </source>
</evidence>
<evidence type="ECO:0000256" key="3">
    <source>
        <dbReference type="ARBA" id="ARBA00022553"/>
    </source>
</evidence>
<dbReference type="Pfam" id="PF09806">
    <property type="entry name" value="CDK2AP"/>
    <property type="match status" value="1"/>
</dbReference>
<organism evidence="6 7">
    <name type="scientific">Gnathostoma spinigerum</name>
    <dbReference type="NCBI Taxonomy" id="75299"/>
    <lineage>
        <taxon>Eukaryota</taxon>
        <taxon>Metazoa</taxon>
        <taxon>Ecdysozoa</taxon>
        <taxon>Nematoda</taxon>
        <taxon>Chromadorea</taxon>
        <taxon>Rhabditida</taxon>
        <taxon>Spirurina</taxon>
        <taxon>Gnathostomatomorpha</taxon>
        <taxon>Gnathostomatoidea</taxon>
        <taxon>Gnathostomatidae</taxon>
        <taxon>Gnathostoma</taxon>
    </lineage>
</organism>